<evidence type="ECO:0000313" key="1">
    <source>
        <dbReference type="EMBL" id="KAF8388327.1"/>
    </source>
</evidence>
<dbReference type="EMBL" id="JABCRI010000020">
    <property type="protein sequence ID" value="KAF8388327.1"/>
    <property type="molecule type" value="Genomic_DNA"/>
</dbReference>
<comment type="caution">
    <text evidence="1">The sequence shown here is derived from an EMBL/GenBank/DDBJ whole genome shotgun (WGS) entry which is preliminary data.</text>
</comment>
<proteinExistence type="predicted"/>
<accession>A0A834YLX2</accession>
<organism evidence="1 2">
    <name type="scientific">Tetracentron sinense</name>
    <name type="common">Spur-leaf</name>
    <dbReference type="NCBI Taxonomy" id="13715"/>
    <lineage>
        <taxon>Eukaryota</taxon>
        <taxon>Viridiplantae</taxon>
        <taxon>Streptophyta</taxon>
        <taxon>Embryophyta</taxon>
        <taxon>Tracheophyta</taxon>
        <taxon>Spermatophyta</taxon>
        <taxon>Magnoliopsida</taxon>
        <taxon>Trochodendrales</taxon>
        <taxon>Trochodendraceae</taxon>
        <taxon>Tetracentron</taxon>
    </lineage>
</organism>
<dbReference type="PANTHER" id="PTHR47818:SF2">
    <property type="entry name" value="F-BOX DOMAIN-CONTAINING PROTEIN"/>
    <property type="match status" value="1"/>
</dbReference>
<dbReference type="Proteomes" id="UP000655225">
    <property type="component" value="Unassembled WGS sequence"/>
</dbReference>
<gene>
    <name evidence="1" type="ORF">HHK36_026993</name>
</gene>
<dbReference type="OrthoDB" id="120976at2759"/>
<protein>
    <submittedName>
        <fullName evidence="1">Uncharacterized protein</fullName>
    </submittedName>
</protein>
<reference evidence="1 2" key="1">
    <citation type="submission" date="2020-04" db="EMBL/GenBank/DDBJ databases">
        <title>Plant Genome Project.</title>
        <authorList>
            <person name="Zhang R.-G."/>
        </authorList>
    </citation>
    <scope>NUCLEOTIDE SEQUENCE [LARGE SCALE GENOMIC DNA]</scope>
    <source>
        <strain evidence="1">YNK0</strain>
        <tissue evidence="1">Leaf</tissue>
    </source>
</reference>
<dbReference type="PANTHER" id="PTHR47818">
    <property type="entry name" value="RNI-LIKE SUPERFAMILY PROTEIN"/>
    <property type="match status" value="1"/>
</dbReference>
<keyword evidence="2" id="KW-1185">Reference proteome</keyword>
<evidence type="ECO:0000313" key="2">
    <source>
        <dbReference type="Proteomes" id="UP000655225"/>
    </source>
</evidence>
<sequence>MGEVPDLLSLCMEAVRKEIIHGDHLLQNIYEIPPDLFDCLLTHSPPLALQKLQNKMPFKHWSYHESTTGSFKDGRKHGRYGKFNRLWKTLFKSRWPEDVRQIQLVDWLTKEGLARCKPASDWQQMYWEAHLQNCLDKAAETAVLPSFDGCIGEIAIAAQLK</sequence>
<name>A0A834YLX2_TETSI</name>
<dbReference type="AlphaFoldDB" id="A0A834YLX2"/>
<dbReference type="OMA" id="IMATHRD"/>